<keyword evidence="7 9" id="KW-0472">Membrane</keyword>
<feature type="transmembrane region" description="Helical" evidence="9">
    <location>
        <begin position="263"/>
        <end position="281"/>
    </location>
</feature>
<comment type="subcellular location">
    <subcellularLocation>
        <location evidence="1">Cell membrane</location>
        <topology evidence="1">Multi-pass membrane protein</topology>
    </subcellularLocation>
</comment>
<organism evidence="10 11">
    <name type="scientific">Streptomyces nigra</name>
    <dbReference type="NCBI Taxonomy" id="1827580"/>
    <lineage>
        <taxon>Bacteria</taxon>
        <taxon>Bacillati</taxon>
        <taxon>Actinomycetota</taxon>
        <taxon>Actinomycetes</taxon>
        <taxon>Kitasatosporales</taxon>
        <taxon>Streptomycetaceae</taxon>
        <taxon>Streptomyces</taxon>
    </lineage>
</organism>
<comment type="similarity">
    <text evidence="2">Belongs to the autoinducer-2 exporter (AI-2E) (TC 2.A.86) family.</text>
</comment>
<evidence type="ECO:0000256" key="7">
    <source>
        <dbReference type="ARBA" id="ARBA00023136"/>
    </source>
</evidence>
<sequence>MKRTTLYSPEEAALLPSPRRTSPSERPEPAATLPWGLRVAAEAGWRLLVVAATLWVLIRAVSAVRVIVLALAASLLITALLQPAVARLRRHKVPQGLATVLTTLCGFIILGLVGWFVVWQVVSNLDNLSDSLQDGVDDLKRWLLDSPFHITEERINDFTEMLNDSVGTNNDLTDVGIHGVKVVLEFLTGALLALFSTLFLLYDGPRIWKWTLKWAPAAARPSLDAAGPLAWHTLTSYVHGTVIVALIDAVCIGLGIYLLGVPLALPLAVVVFAGAFVPLVGAVVSGIIAVLVAFITNGVFTALLVLLIVLGVQQLEGHILQPFILGRAVRVHPLGVILAVAAGGFVAGIGGAVVAVPLVAVANTVVSSLLHGNDDRAVDVSDSDDPIRGQQRLF</sequence>
<keyword evidence="4" id="KW-1003">Cell membrane</keyword>
<keyword evidence="3" id="KW-0813">Transport</keyword>
<feature type="transmembrane region" description="Helical" evidence="9">
    <location>
        <begin position="97"/>
        <end position="122"/>
    </location>
</feature>
<evidence type="ECO:0000256" key="2">
    <source>
        <dbReference type="ARBA" id="ARBA00009773"/>
    </source>
</evidence>
<dbReference type="RefSeq" id="WP_406261721.1">
    <property type="nucleotide sequence ID" value="NZ_CP108125.1"/>
</dbReference>
<evidence type="ECO:0000313" key="11">
    <source>
        <dbReference type="Proteomes" id="UP001622690"/>
    </source>
</evidence>
<name>A0ABZ1J477_9ACTN</name>
<dbReference type="PANTHER" id="PTHR21716:SF53">
    <property type="entry name" value="PERMEASE PERM-RELATED"/>
    <property type="match status" value="1"/>
</dbReference>
<dbReference type="PANTHER" id="PTHR21716">
    <property type="entry name" value="TRANSMEMBRANE PROTEIN"/>
    <property type="match status" value="1"/>
</dbReference>
<dbReference type="EMBL" id="CP108125">
    <property type="protein sequence ID" value="WTO87355.1"/>
    <property type="molecule type" value="Genomic_DNA"/>
</dbReference>
<feature type="region of interest" description="Disordered" evidence="8">
    <location>
        <begin position="1"/>
        <end position="29"/>
    </location>
</feature>
<feature type="transmembrane region" description="Helical" evidence="9">
    <location>
        <begin position="287"/>
        <end position="312"/>
    </location>
</feature>
<keyword evidence="5 9" id="KW-0812">Transmembrane</keyword>
<dbReference type="Pfam" id="PF01594">
    <property type="entry name" value="AI-2E_transport"/>
    <property type="match status" value="1"/>
</dbReference>
<feature type="transmembrane region" description="Helical" evidence="9">
    <location>
        <begin position="237"/>
        <end position="258"/>
    </location>
</feature>
<feature type="transmembrane region" description="Helical" evidence="9">
    <location>
        <begin position="67"/>
        <end position="85"/>
    </location>
</feature>
<evidence type="ECO:0000256" key="1">
    <source>
        <dbReference type="ARBA" id="ARBA00004651"/>
    </source>
</evidence>
<keyword evidence="11" id="KW-1185">Reference proteome</keyword>
<keyword evidence="6 9" id="KW-1133">Transmembrane helix</keyword>
<gene>
    <name evidence="10" type="ORF">OHU27_34910</name>
</gene>
<proteinExistence type="inferred from homology"/>
<feature type="transmembrane region" description="Helical" evidence="9">
    <location>
        <begin position="333"/>
        <end position="360"/>
    </location>
</feature>
<evidence type="ECO:0000256" key="4">
    <source>
        <dbReference type="ARBA" id="ARBA00022475"/>
    </source>
</evidence>
<evidence type="ECO:0000256" key="9">
    <source>
        <dbReference type="SAM" id="Phobius"/>
    </source>
</evidence>
<dbReference type="InterPro" id="IPR002549">
    <property type="entry name" value="AI-2E-like"/>
</dbReference>
<evidence type="ECO:0000256" key="6">
    <source>
        <dbReference type="ARBA" id="ARBA00022989"/>
    </source>
</evidence>
<dbReference type="Proteomes" id="UP001622690">
    <property type="component" value="Chromosome"/>
</dbReference>
<evidence type="ECO:0000256" key="5">
    <source>
        <dbReference type="ARBA" id="ARBA00022692"/>
    </source>
</evidence>
<evidence type="ECO:0000256" key="8">
    <source>
        <dbReference type="SAM" id="MobiDB-lite"/>
    </source>
</evidence>
<accession>A0ABZ1J477</accession>
<evidence type="ECO:0000256" key="3">
    <source>
        <dbReference type="ARBA" id="ARBA00022448"/>
    </source>
</evidence>
<evidence type="ECO:0000313" key="10">
    <source>
        <dbReference type="EMBL" id="WTO87355.1"/>
    </source>
</evidence>
<reference evidence="10 11" key="1">
    <citation type="submission" date="2022-10" db="EMBL/GenBank/DDBJ databases">
        <title>The complete genomes of actinobacterial strains from the NBC collection.</title>
        <authorList>
            <person name="Joergensen T.S."/>
            <person name="Alvarez Arevalo M."/>
            <person name="Sterndorff E.B."/>
            <person name="Faurdal D."/>
            <person name="Vuksanovic O."/>
            <person name="Mourched A.-S."/>
            <person name="Charusanti P."/>
            <person name="Shaw S."/>
            <person name="Blin K."/>
            <person name="Weber T."/>
        </authorList>
    </citation>
    <scope>NUCLEOTIDE SEQUENCE [LARGE SCALE GENOMIC DNA]</scope>
    <source>
        <strain evidence="10 11">NBC_00206</strain>
    </source>
</reference>
<protein>
    <submittedName>
        <fullName evidence="10">AI-2E family transporter</fullName>
    </submittedName>
</protein>
<feature type="transmembrane region" description="Helical" evidence="9">
    <location>
        <begin position="182"/>
        <end position="202"/>
    </location>
</feature>